<evidence type="ECO:0000256" key="3">
    <source>
        <dbReference type="SAM" id="MobiDB-lite"/>
    </source>
</evidence>
<comment type="function">
    <text evidence="2">Plays an essential role in initiation of the G0 program by preventing the degradation of specific nutrient-regulated mRNAs via the 5'-3' mRNA decay pathway.</text>
</comment>
<feature type="region of interest" description="Disordered" evidence="3">
    <location>
        <begin position="136"/>
        <end position="172"/>
    </location>
</feature>
<dbReference type="Pfam" id="PF04667">
    <property type="entry name" value="Endosulfine"/>
    <property type="match status" value="1"/>
</dbReference>
<dbReference type="GO" id="GO:0004864">
    <property type="term" value="F:protein phosphatase inhibitor activity"/>
    <property type="evidence" value="ECO:0007669"/>
    <property type="project" value="TreeGrafter"/>
</dbReference>
<reference evidence="4" key="1">
    <citation type="journal article" date="2023" name="Mol. Phylogenet. Evol.">
        <title>Genome-scale phylogeny and comparative genomics of the fungal order Sordariales.</title>
        <authorList>
            <person name="Hensen N."/>
            <person name="Bonometti L."/>
            <person name="Westerberg I."/>
            <person name="Brannstrom I.O."/>
            <person name="Guillou S."/>
            <person name="Cros-Aarteil S."/>
            <person name="Calhoun S."/>
            <person name="Haridas S."/>
            <person name="Kuo A."/>
            <person name="Mondo S."/>
            <person name="Pangilinan J."/>
            <person name="Riley R."/>
            <person name="LaButti K."/>
            <person name="Andreopoulos B."/>
            <person name="Lipzen A."/>
            <person name="Chen C."/>
            <person name="Yan M."/>
            <person name="Daum C."/>
            <person name="Ng V."/>
            <person name="Clum A."/>
            <person name="Steindorff A."/>
            <person name="Ohm R.A."/>
            <person name="Martin F."/>
            <person name="Silar P."/>
            <person name="Natvig D.O."/>
            <person name="Lalanne C."/>
            <person name="Gautier V."/>
            <person name="Ament-Velasquez S.L."/>
            <person name="Kruys A."/>
            <person name="Hutchinson M.I."/>
            <person name="Powell A.J."/>
            <person name="Barry K."/>
            <person name="Miller A.N."/>
            <person name="Grigoriev I.V."/>
            <person name="Debuchy R."/>
            <person name="Gladieux P."/>
            <person name="Hiltunen Thoren M."/>
            <person name="Johannesson H."/>
        </authorList>
    </citation>
    <scope>NUCLEOTIDE SEQUENCE</scope>
    <source>
        <strain evidence="4">CBS 626.80</strain>
    </source>
</reference>
<comment type="caution">
    <text evidence="4">The sequence shown here is derived from an EMBL/GenBank/DDBJ whole genome shotgun (WGS) entry which is preliminary data.</text>
</comment>
<dbReference type="EMBL" id="MU859200">
    <property type="protein sequence ID" value="KAK3949829.1"/>
    <property type="molecule type" value="Genomic_DNA"/>
</dbReference>
<evidence type="ECO:0000313" key="4">
    <source>
        <dbReference type="EMBL" id="KAK3949829.1"/>
    </source>
</evidence>
<dbReference type="InterPro" id="IPR006760">
    <property type="entry name" value="Endosulphine"/>
</dbReference>
<accession>A0AAN6NRM9</accession>
<proteinExistence type="inferred from homology"/>
<dbReference type="Proteomes" id="UP001303222">
    <property type="component" value="Unassembled WGS sequence"/>
</dbReference>
<evidence type="ECO:0000313" key="5">
    <source>
        <dbReference type="Proteomes" id="UP001303222"/>
    </source>
</evidence>
<comment type="similarity">
    <text evidence="1 2">Belongs to the endosulfine family.</text>
</comment>
<dbReference type="AlphaFoldDB" id="A0AAN6NRM9"/>
<organism evidence="4 5">
    <name type="scientific">Pseudoneurospora amorphoporcata</name>
    <dbReference type="NCBI Taxonomy" id="241081"/>
    <lineage>
        <taxon>Eukaryota</taxon>
        <taxon>Fungi</taxon>
        <taxon>Dikarya</taxon>
        <taxon>Ascomycota</taxon>
        <taxon>Pezizomycotina</taxon>
        <taxon>Sordariomycetes</taxon>
        <taxon>Sordariomycetidae</taxon>
        <taxon>Sordariales</taxon>
        <taxon>Sordariaceae</taxon>
        <taxon>Pseudoneurospora</taxon>
    </lineage>
</organism>
<sequence length="214" mass="22260">MASPPSQARLDSFDTSSLSEKDLRIFRLYGRLPAKPSSRSSSTSTSPSTSPPNSGSSLQPTTTTATPNTAANAATTRFARHLKERKYFDSGDYALSKAGRGNSVDVGLVGSAHPAPEQIPHPSPLSIMQRRRGSSVCSGVSGSVNFQQEREEEEGGRRSGEMPEFGVGGPGWGGGCGWNGNMGGNGRYRRSSLSVAVMGAGGGFEDGEDGGGRS</sequence>
<feature type="region of interest" description="Disordered" evidence="3">
    <location>
        <begin position="29"/>
        <end position="72"/>
    </location>
</feature>
<dbReference type="GO" id="GO:0005737">
    <property type="term" value="C:cytoplasm"/>
    <property type="evidence" value="ECO:0007669"/>
    <property type="project" value="TreeGrafter"/>
</dbReference>
<protein>
    <recommendedName>
        <fullName evidence="2">mRNA stability protein</fullName>
    </recommendedName>
</protein>
<reference evidence="4" key="2">
    <citation type="submission" date="2023-06" db="EMBL/GenBank/DDBJ databases">
        <authorList>
            <consortium name="Lawrence Berkeley National Laboratory"/>
            <person name="Mondo S.J."/>
            <person name="Hensen N."/>
            <person name="Bonometti L."/>
            <person name="Westerberg I."/>
            <person name="Brannstrom I.O."/>
            <person name="Guillou S."/>
            <person name="Cros-Aarteil S."/>
            <person name="Calhoun S."/>
            <person name="Haridas S."/>
            <person name="Kuo A."/>
            <person name="Pangilinan J."/>
            <person name="Riley R."/>
            <person name="Labutti K."/>
            <person name="Andreopoulos B."/>
            <person name="Lipzen A."/>
            <person name="Chen C."/>
            <person name="Yanf M."/>
            <person name="Daum C."/>
            <person name="Ng V."/>
            <person name="Clum A."/>
            <person name="Steindorff A."/>
            <person name="Ohm R."/>
            <person name="Martin F."/>
            <person name="Silar P."/>
            <person name="Natvig D."/>
            <person name="Lalanne C."/>
            <person name="Gautier V."/>
            <person name="Ament-Velasquez S.L."/>
            <person name="Kruys A."/>
            <person name="Hutchinson M.I."/>
            <person name="Powell A.J."/>
            <person name="Barry K."/>
            <person name="Miller A.N."/>
            <person name="Grigoriev I.V."/>
            <person name="Debuchy R."/>
            <person name="Gladieux P."/>
            <person name="Thoren M.H."/>
            <person name="Johannesson H."/>
        </authorList>
    </citation>
    <scope>NUCLEOTIDE SEQUENCE</scope>
    <source>
        <strain evidence="4">CBS 626.80</strain>
    </source>
</reference>
<gene>
    <name evidence="4" type="ORF">QBC32DRAFT_266054</name>
</gene>
<evidence type="ECO:0000256" key="2">
    <source>
        <dbReference type="RuleBase" id="RU363120"/>
    </source>
</evidence>
<evidence type="ECO:0000256" key="1">
    <source>
        <dbReference type="ARBA" id="ARBA00010520"/>
    </source>
</evidence>
<dbReference type="PANTHER" id="PTHR10358">
    <property type="entry name" value="ENDOSULFINE"/>
    <property type="match status" value="1"/>
</dbReference>
<feature type="compositionally biased region" description="Low complexity" evidence="3">
    <location>
        <begin position="36"/>
        <end position="72"/>
    </location>
</feature>
<keyword evidence="5" id="KW-1185">Reference proteome</keyword>
<name>A0AAN6NRM9_9PEZI</name>
<dbReference type="PANTHER" id="PTHR10358:SF6">
    <property type="entry name" value="ENDOSULFINE, ISOFORM A"/>
    <property type="match status" value="1"/>
</dbReference>